<organism evidence="1 2">
    <name type="scientific">Leptolyngbya iicbica LK</name>
    <dbReference type="NCBI Taxonomy" id="2294035"/>
    <lineage>
        <taxon>Bacteria</taxon>
        <taxon>Bacillati</taxon>
        <taxon>Cyanobacteriota</taxon>
        <taxon>Cyanophyceae</taxon>
        <taxon>Leptolyngbyales</taxon>
        <taxon>Leptolyngbyaceae</taxon>
        <taxon>Leptolyngbya group</taxon>
        <taxon>Leptolyngbya</taxon>
        <taxon>Leptolyngbya iicbica</taxon>
    </lineage>
</organism>
<accession>A0A4Q7E5H8</accession>
<proteinExistence type="predicted"/>
<reference evidence="1 2" key="1">
    <citation type="submission" date="2018-11" db="EMBL/GenBank/DDBJ databases">
        <title>Whole genome sequencing of an environmental sample.</title>
        <authorList>
            <person name="Sarangi A.N."/>
            <person name="Singh D."/>
            <person name="Tripathy S."/>
        </authorList>
    </citation>
    <scope>NUCLEOTIDE SEQUENCE [LARGE SCALE GENOMIC DNA]</scope>
    <source>
        <strain evidence="1 2">Lakshadweep</strain>
    </source>
</reference>
<name>A0A4Q7E5H8_9CYAN</name>
<dbReference type="Proteomes" id="UP000292459">
    <property type="component" value="Unassembled WGS sequence"/>
</dbReference>
<keyword evidence="2" id="KW-1185">Reference proteome</keyword>
<evidence type="ECO:0000313" key="1">
    <source>
        <dbReference type="EMBL" id="RZM77344.1"/>
    </source>
</evidence>
<sequence length="53" mass="6097">MFWELCVLYANGREEVLTVFKDLDIALNCVDRIYAQDGYPMHKAYTIRPGSVA</sequence>
<evidence type="ECO:0000313" key="2">
    <source>
        <dbReference type="Proteomes" id="UP000292459"/>
    </source>
</evidence>
<dbReference type="RefSeq" id="WP_130199491.1">
    <property type="nucleotide sequence ID" value="NZ_QVFV01000004.1"/>
</dbReference>
<dbReference type="EMBL" id="QVFV01000004">
    <property type="protein sequence ID" value="RZM77344.1"/>
    <property type="molecule type" value="Genomic_DNA"/>
</dbReference>
<comment type="caution">
    <text evidence="1">The sequence shown here is derived from an EMBL/GenBank/DDBJ whole genome shotgun (WGS) entry which is preliminary data.</text>
</comment>
<keyword evidence="1" id="KW-0808">Transferase</keyword>
<dbReference type="GO" id="GO:0016740">
    <property type="term" value="F:transferase activity"/>
    <property type="evidence" value="ECO:0007669"/>
    <property type="project" value="UniProtKB-KW"/>
</dbReference>
<dbReference type="OrthoDB" id="574233at2"/>
<protein>
    <submittedName>
        <fullName evidence="1">Family 2 glycosyl transferase</fullName>
    </submittedName>
</protein>
<dbReference type="AlphaFoldDB" id="A0A4Q7E5H8"/>
<gene>
    <name evidence="1" type="ORF">DYY88_17050</name>
</gene>